<dbReference type="GO" id="GO:0000981">
    <property type="term" value="F:DNA-binding transcription factor activity, RNA polymerase II-specific"/>
    <property type="evidence" value="ECO:0007669"/>
    <property type="project" value="InterPro"/>
</dbReference>
<protein>
    <submittedName>
        <fullName evidence="8">13766_t:CDS:1</fullName>
    </submittedName>
</protein>
<dbReference type="PROSITE" id="PS50071">
    <property type="entry name" value="HOMEOBOX_2"/>
    <property type="match status" value="1"/>
</dbReference>
<keyword evidence="2 4" id="KW-0371">Homeobox</keyword>
<evidence type="ECO:0000256" key="6">
    <source>
        <dbReference type="SAM" id="MobiDB-lite"/>
    </source>
</evidence>
<dbReference type="Gene3D" id="1.10.10.60">
    <property type="entry name" value="Homeodomain-like"/>
    <property type="match status" value="1"/>
</dbReference>
<evidence type="ECO:0000256" key="2">
    <source>
        <dbReference type="ARBA" id="ARBA00023155"/>
    </source>
</evidence>
<dbReference type="Pfam" id="PF00046">
    <property type="entry name" value="Homeodomain"/>
    <property type="match status" value="1"/>
</dbReference>
<reference evidence="8" key="1">
    <citation type="submission" date="2021-06" db="EMBL/GenBank/DDBJ databases">
        <authorList>
            <person name="Kallberg Y."/>
            <person name="Tangrot J."/>
            <person name="Rosling A."/>
        </authorList>
    </citation>
    <scope>NUCLEOTIDE SEQUENCE</scope>
    <source>
        <strain evidence="8">FL130A</strain>
    </source>
</reference>
<evidence type="ECO:0000259" key="7">
    <source>
        <dbReference type="PROSITE" id="PS50071"/>
    </source>
</evidence>
<evidence type="ECO:0000313" key="8">
    <source>
        <dbReference type="EMBL" id="CAG8633130.1"/>
    </source>
</evidence>
<comment type="caution">
    <text evidence="8">The sequence shown here is derived from an EMBL/GenBank/DDBJ whole genome shotgun (WGS) entry which is preliminary data.</text>
</comment>
<feature type="region of interest" description="Disordered" evidence="6">
    <location>
        <begin position="170"/>
        <end position="189"/>
    </location>
</feature>
<keyword evidence="9" id="KW-1185">Reference proteome</keyword>
<dbReference type="OrthoDB" id="6159439at2759"/>
<dbReference type="PROSITE" id="PS00027">
    <property type="entry name" value="HOMEOBOX_1"/>
    <property type="match status" value="1"/>
</dbReference>
<dbReference type="InterPro" id="IPR017970">
    <property type="entry name" value="Homeobox_CS"/>
</dbReference>
<proteinExistence type="predicted"/>
<feature type="compositionally biased region" description="Low complexity" evidence="6">
    <location>
        <begin position="44"/>
        <end position="54"/>
    </location>
</feature>
<feature type="compositionally biased region" description="Low complexity" evidence="6">
    <location>
        <begin position="238"/>
        <end position="262"/>
    </location>
</feature>
<dbReference type="GO" id="GO:0005634">
    <property type="term" value="C:nucleus"/>
    <property type="evidence" value="ECO:0007669"/>
    <property type="project" value="UniProtKB-SubCell"/>
</dbReference>
<keyword evidence="1 4" id="KW-0238">DNA-binding</keyword>
<dbReference type="SMART" id="SM00389">
    <property type="entry name" value="HOX"/>
    <property type="match status" value="1"/>
</dbReference>
<dbReference type="Proteomes" id="UP000789508">
    <property type="component" value="Unassembled WGS sequence"/>
</dbReference>
<evidence type="ECO:0000313" key="9">
    <source>
        <dbReference type="Proteomes" id="UP000789508"/>
    </source>
</evidence>
<dbReference type="CDD" id="cd00086">
    <property type="entry name" value="homeodomain"/>
    <property type="match status" value="1"/>
</dbReference>
<dbReference type="InterPro" id="IPR009057">
    <property type="entry name" value="Homeodomain-like_sf"/>
</dbReference>
<evidence type="ECO:0000256" key="3">
    <source>
        <dbReference type="ARBA" id="ARBA00023242"/>
    </source>
</evidence>
<feature type="region of interest" description="Disordered" evidence="6">
    <location>
        <begin position="232"/>
        <end position="272"/>
    </location>
</feature>
<evidence type="ECO:0000256" key="1">
    <source>
        <dbReference type="ARBA" id="ARBA00023125"/>
    </source>
</evidence>
<dbReference type="InterPro" id="IPR001356">
    <property type="entry name" value="HD"/>
</dbReference>
<dbReference type="GO" id="GO:0003677">
    <property type="term" value="F:DNA binding"/>
    <property type="evidence" value="ECO:0007669"/>
    <property type="project" value="UniProtKB-UniRule"/>
</dbReference>
<evidence type="ECO:0000256" key="4">
    <source>
        <dbReference type="PROSITE-ProRule" id="PRU00108"/>
    </source>
</evidence>
<feature type="domain" description="Homeobox" evidence="7">
    <location>
        <begin position="179"/>
        <end position="239"/>
    </location>
</feature>
<organism evidence="8 9">
    <name type="scientific">Ambispora leptoticha</name>
    <dbReference type="NCBI Taxonomy" id="144679"/>
    <lineage>
        <taxon>Eukaryota</taxon>
        <taxon>Fungi</taxon>
        <taxon>Fungi incertae sedis</taxon>
        <taxon>Mucoromycota</taxon>
        <taxon>Glomeromycotina</taxon>
        <taxon>Glomeromycetes</taxon>
        <taxon>Archaeosporales</taxon>
        <taxon>Ambisporaceae</taxon>
        <taxon>Ambispora</taxon>
    </lineage>
</organism>
<sequence>MSLFDSTDSLTASTTNSQNSSPRDQNLEYMTNRESNNIDHNEFSSMSTTSNNSNGDPVEEDDNDLSSSRQQKRRGRKPKYPDPTPGYRSSYSVNRSFTQTEVVLLKHILKDSGEPPADLFATRVWPPSPTDSNNNNEQEQRLQHNPDMDMKIIEQTTDATMVFPVDEENSKNQELLSHARRKRSRNVTSPYQSRVLRKVLAVTSFPSTEMREALANALNMHPRTVQIWFQNQRQKAKNNPQTPTTSVNTVSTPTMATSSSMSHGGGGGMTSLNGYSPELMPMSIPTVGTSAIYYNLTMFPSNNVVQGAIGSQTILTPPISEDPQHHPHSHLQQHGQLQLSTQSYLPVATAYMSAAQFATTVGSPYTILPMFQSSTPSSPTPAHLQATFHHPQFFHQTSSSPTTPTTAHQYP</sequence>
<feature type="non-terminal residue" evidence="8">
    <location>
        <position position="1"/>
    </location>
</feature>
<dbReference type="EMBL" id="CAJVPS010007246">
    <property type="protein sequence ID" value="CAG8633130.1"/>
    <property type="molecule type" value="Genomic_DNA"/>
</dbReference>
<accession>A0A9N9DEA2</accession>
<keyword evidence="3 4" id="KW-0539">Nucleus</keyword>
<evidence type="ECO:0000256" key="5">
    <source>
        <dbReference type="RuleBase" id="RU000682"/>
    </source>
</evidence>
<feature type="region of interest" description="Disordered" evidence="6">
    <location>
        <begin position="1"/>
        <end position="93"/>
    </location>
</feature>
<feature type="compositionally biased region" description="Polar residues" evidence="6">
    <location>
        <begin position="1"/>
        <end position="35"/>
    </location>
</feature>
<dbReference type="AlphaFoldDB" id="A0A9N9DEA2"/>
<dbReference type="SUPFAM" id="SSF46689">
    <property type="entry name" value="Homeodomain-like"/>
    <property type="match status" value="1"/>
</dbReference>
<feature type="DNA-binding region" description="Homeobox" evidence="4">
    <location>
        <begin position="181"/>
        <end position="240"/>
    </location>
</feature>
<gene>
    <name evidence="8" type="ORF">ALEPTO_LOCUS9433</name>
</gene>
<comment type="subcellular location">
    <subcellularLocation>
        <location evidence="4 5">Nucleus</location>
    </subcellularLocation>
</comment>
<name>A0A9N9DEA2_9GLOM</name>